<gene>
    <name evidence="2" type="ORF">PXEA_LOCUS36058</name>
</gene>
<dbReference type="EMBL" id="CAAALY010275463">
    <property type="protein sequence ID" value="VEL42618.1"/>
    <property type="molecule type" value="Genomic_DNA"/>
</dbReference>
<accession>A0A448XQX3</accession>
<dbReference type="AlphaFoldDB" id="A0A448XQX3"/>
<feature type="region of interest" description="Disordered" evidence="1">
    <location>
        <begin position="99"/>
        <end position="151"/>
    </location>
</feature>
<evidence type="ECO:0000256" key="1">
    <source>
        <dbReference type="SAM" id="MobiDB-lite"/>
    </source>
</evidence>
<feature type="non-terminal residue" evidence="2">
    <location>
        <position position="1"/>
    </location>
</feature>
<comment type="caution">
    <text evidence="2">The sequence shown here is derived from an EMBL/GenBank/DDBJ whole genome shotgun (WGS) entry which is preliminary data.</text>
</comment>
<protein>
    <submittedName>
        <fullName evidence="2">Uncharacterized protein</fullName>
    </submittedName>
</protein>
<evidence type="ECO:0000313" key="3">
    <source>
        <dbReference type="Proteomes" id="UP000784294"/>
    </source>
</evidence>
<organism evidence="2 3">
    <name type="scientific">Protopolystoma xenopodis</name>
    <dbReference type="NCBI Taxonomy" id="117903"/>
    <lineage>
        <taxon>Eukaryota</taxon>
        <taxon>Metazoa</taxon>
        <taxon>Spiralia</taxon>
        <taxon>Lophotrochozoa</taxon>
        <taxon>Platyhelminthes</taxon>
        <taxon>Monogenea</taxon>
        <taxon>Polyopisthocotylea</taxon>
        <taxon>Polystomatidea</taxon>
        <taxon>Polystomatidae</taxon>
        <taxon>Protopolystoma</taxon>
    </lineage>
</organism>
<reference evidence="2" key="1">
    <citation type="submission" date="2018-11" db="EMBL/GenBank/DDBJ databases">
        <authorList>
            <consortium name="Pathogen Informatics"/>
        </authorList>
    </citation>
    <scope>NUCLEOTIDE SEQUENCE</scope>
</reference>
<evidence type="ECO:0000313" key="2">
    <source>
        <dbReference type="EMBL" id="VEL42618.1"/>
    </source>
</evidence>
<proteinExistence type="predicted"/>
<sequence>MNMRGVLLQRGFPKFGLEHANWPLTIGQLANSRQKPAGLTRRSSADKLAVESGELTFAPSEPASRAGTASAGVGVGVGVGLRFPGPLGPEDPRPCLTGMARRGSKRKAGVGGEAAVSSKRRLAVPPEACRTDSESERSARPTRLDAYASAG</sequence>
<keyword evidence="3" id="KW-1185">Reference proteome</keyword>
<feature type="compositionally biased region" description="Basic and acidic residues" evidence="1">
    <location>
        <begin position="129"/>
        <end position="143"/>
    </location>
</feature>
<name>A0A448XQX3_9PLAT</name>
<dbReference type="Proteomes" id="UP000784294">
    <property type="component" value="Unassembled WGS sequence"/>
</dbReference>